<evidence type="ECO:0000313" key="5">
    <source>
        <dbReference type="EMBL" id="KAF4631666.1"/>
    </source>
</evidence>
<dbReference type="InterPro" id="IPR054289">
    <property type="entry name" value="DUF7025"/>
</dbReference>
<gene>
    <name evidence="5" type="ORF">G7Y89_g6463</name>
</gene>
<keyword evidence="6" id="KW-1185">Reference proteome</keyword>
<evidence type="ECO:0000259" key="4">
    <source>
        <dbReference type="Pfam" id="PF23232"/>
    </source>
</evidence>
<name>A0A8H4RLW2_9HELO</name>
<accession>A0A8H4RLW2</accession>
<feature type="region of interest" description="Disordered" evidence="2">
    <location>
        <begin position="42"/>
        <end position="73"/>
    </location>
</feature>
<reference evidence="5 6" key="1">
    <citation type="submission" date="2020-03" db="EMBL/GenBank/DDBJ databases">
        <title>Draft Genome Sequence of Cudoniella acicularis.</title>
        <authorList>
            <person name="Buettner E."/>
            <person name="Kellner H."/>
        </authorList>
    </citation>
    <scope>NUCLEOTIDE SEQUENCE [LARGE SCALE GENOMIC DNA]</scope>
    <source>
        <strain evidence="5 6">DSM 108380</strain>
    </source>
</reference>
<dbReference type="EMBL" id="JAAMPI010000421">
    <property type="protein sequence ID" value="KAF4631666.1"/>
    <property type="molecule type" value="Genomic_DNA"/>
</dbReference>
<evidence type="ECO:0000313" key="6">
    <source>
        <dbReference type="Proteomes" id="UP000566819"/>
    </source>
</evidence>
<evidence type="ECO:0000259" key="3">
    <source>
        <dbReference type="Pfam" id="PF22942"/>
    </source>
</evidence>
<keyword evidence="1" id="KW-0175">Coiled coil</keyword>
<dbReference type="InterPro" id="IPR056599">
    <property type="entry name" value="AAA_lid_fung"/>
</dbReference>
<evidence type="ECO:0000256" key="1">
    <source>
        <dbReference type="SAM" id="Coils"/>
    </source>
</evidence>
<organism evidence="5 6">
    <name type="scientific">Cudoniella acicularis</name>
    <dbReference type="NCBI Taxonomy" id="354080"/>
    <lineage>
        <taxon>Eukaryota</taxon>
        <taxon>Fungi</taxon>
        <taxon>Dikarya</taxon>
        <taxon>Ascomycota</taxon>
        <taxon>Pezizomycotina</taxon>
        <taxon>Leotiomycetes</taxon>
        <taxon>Helotiales</taxon>
        <taxon>Tricladiaceae</taxon>
        <taxon>Cudoniella</taxon>
    </lineage>
</organism>
<dbReference type="Pfam" id="PF23232">
    <property type="entry name" value="AAA_lid_13"/>
    <property type="match status" value="1"/>
</dbReference>
<protein>
    <recommendedName>
        <fullName evidence="7">ATPase AAA-type core domain-containing protein</fullName>
    </recommendedName>
</protein>
<dbReference type="Proteomes" id="UP000566819">
    <property type="component" value="Unassembled WGS sequence"/>
</dbReference>
<feature type="coiled-coil region" evidence="1">
    <location>
        <begin position="75"/>
        <end position="102"/>
    </location>
</feature>
<dbReference type="InterPro" id="IPR027417">
    <property type="entry name" value="P-loop_NTPase"/>
</dbReference>
<dbReference type="Gene3D" id="3.40.50.300">
    <property type="entry name" value="P-loop containing nucleotide triphosphate hydrolases"/>
    <property type="match status" value="1"/>
</dbReference>
<feature type="compositionally biased region" description="Polar residues" evidence="2">
    <location>
        <begin position="47"/>
        <end position="56"/>
    </location>
</feature>
<dbReference type="PANTHER" id="PTHR46411:SF3">
    <property type="entry name" value="AAA+ ATPASE DOMAIN-CONTAINING PROTEIN"/>
    <property type="match status" value="1"/>
</dbReference>
<feature type="compositionally biased region" description="Low complexity" evidence="2">
    <location>
        <begin position="61"/>
        <end position="73"/>
    </location>
</feature>
<feature type="domain" description="DUF7025" evidence="3">
    <location>
        <begin position="389"/>
        <end position="504"/>
    </location>
</feature>
<evidence type="ECO:0000256" key="2">
    <source>
        <dbReference type="SAM" id="MobiDB-lite"/>
    </source>
</evidence>
<feature type="compositionally biased region" description="Basic and acidic residues" evidence="2">
    <location>
        <begin position="125"/>
        <end position="135"/>
    </location>
</feature>
<dbReference type="PANTHER" id="PTHR46411">
    <property type="entry name" value="FAMILY ATPASE, PUTATIVE-RELATED"/>
    <property type="match status" value="1"/>
</dbReference>
<sequence>MPLCNIPDLLIFDERLGTRRLRQHPIIYMADSTMDTTTEAIEDSRPSFGNTSSPEGSMTRPGSPGSDSGISSSAAPVLDQRLEALENEVEELRAMVAKLVANPPAGGSRDAETGNKNPGVSDGHPPQRDYKQDSPYLEAEKPKTASFMDTPRPFLPQKLPCIDKATRTFAVKPLITIIPEDEWPRSRSGRTIPATTCLVVSVSRDVYSQLDKDISISSSSYTVLPGSLKYRSLTPFNGPVIPERLAIGSFALLHEIGSITGLKMRHPTNVFLSPFKIFVTYADKFRQHLVNLEERCNDLNSGSLEAQTEEKPEKAKLTLESPDGERKDKPQGANDPSEEPASDTSLASGKSTELRHALALRDELRCLVSFIDDYLVDIWTLGRHLQNREIDAISFDQLWHLFSPGDLVISQNPFLDAFIVLHVTGGRRVLSADNIRTASPPPSRFLMDTPQQLASRNRFTPFIVDCVCWDCDGKALGPVFKYFIIPPYEGEQAIQKLPIYPVEFGEAETSEKLMQRGRLYFDLVRNYGKAWRYRGPNLHEATLVEGHEQLDIEVVIDLNLRFCYWKPGNKHEAPVLNKRVKAPRPDKRETYGAPSEAGNFDDSVIDLKRKDDFISSKGIELLEKTSLVQEGLELSRNQYSILPASIFGYSLFKYLQYNMKVENLVPSYDVPSFETIDFLVLPQGHKDILKAVMATNSDKSEPGTSLKTTGSGVIVLLHGAPEAIARSSKCSLFRMISPGRMDIPEVKDLTKAFGHHLNLAQRWGSIVLIEDADVYLANRRSGRIADNSLVSAFIKALDSYPGITFLTTNRVGDIDEAVKSRIHVSLYFPPLDRQSTLQVWKLNYERTISENDDIRCNADEILDFSKDHWREGYRWNGHQIKNAFTTAVSLARWEARERGKGKRHVSIW</sequence>
<feature type="region of interest" description="Disordered" evidence="2">
    <location>
        <begin position="303"/>
        <end position="349"/>
    </location>
</feature>
<proteinExistence type="predicted"/>
<comment type="caution">
    <text evidence="5">The sequence shown here is derived from an EMBL/GenBank/DDBJ whole genome shotgun (WGS) entry which is preliminary data.</text>
</comment>
<dbReference type="Pfam" id="PF22942">
    <property type="entry name" value="DUF7025"/>
    <property type="match status" value="1"/>
</dbReference>
<feature type="compositionally biased region" description="Basic and acidic residues" evidence="2">
    <location>
        <begin position="308"/>
        <end position="330"/>
    </location>
</feature>
<dbReference type="AlphaFoldDB" id="A0A8H4RLW2"/>
<feature type="domain" description="AAA+ ATPase lid" evidence="4">
    <location>
        <begin position="831"/>
        <end position="902"/>
    </location>
</feature>
<dbReference type="OrthoDB" id="10042665at2759"/>
<feature type="region of interest" description="Disordered" evidence="2">
    <location>
        <begin position="102"/>
        <end position="135"/>
    </location>
</feature>
<dbReference type="SUPFAM" id="SSF52540">
    <property type="entry name" value="P-loop containing nucleoside triphosphate hydrolases"/>
    <property type="match status" value="1"/>
</dbReference>
<evidence type="ECO:0008006" key="7">
    <source>
        <dbReference type="Google" id="ProtNLM"/>
    </source>
</evidence>